<proteinExistence type="predicted"/>
<keyword evidence="2" id="KW-1185">Reference proteome</keyword>
<evidence type="ECO:0000313" key="1">
    <source>
        <dbReference type="EMBL" id="OQS02211.1"/>
    </source>
</evidence>
<dbReference type="AlphaFoldDB" id="A0A1V9ZW80"/>
<comment type="caution">
    <text evidence="1">The sequence shown here is derived from an EMBL/GenBank/DDBJ whole genome shotgun (WGS) entry which is preliminary data.</text>
</comment>
<accession>A0A1V9ZW80</accession>
<gene>
    <name evidence="1" type="ORF">THRCLA_21479</name>
</gene>
<protein>
    <submittedName>
        <fullName evidence="1">Uncharacterized protein</fullName>
    </submittedName>
</protein>
<dbReference type="Proteomes" id="UP000243217">
    <property type="component" value="Unassembled WGS sequence"/>
</dbReference>
<evidence type="ECO:0000313" key="2">
    <source>
        <dbReference type="Proteomes" id="UP000243217"/>
    </source>
</evidence>
<reference evidence="1 2" key="1">
    <citation type="journal article" date="2014" name="Genome Biol. Evol.">
        <title>The secreted proteins of Achlya hypogyna and Thraustotheca clavata identify the ancestral oomycete secretome and reveal gene acquisitions by horizontal gene transfer.</title>
        <authorList>
            <person name="Misner I."/>
            <person name="Blouin N."/>
            <person name="Leonard G."/>
            <person name="Richards T.A."/>
            <person name="Lane C.E."/>
        </authorList>
    </citation>
    <scope>NUCLEOTIDE SEQUENCE [LARGE SCALE GENOMIC DNA]</scope>
    <source>
        <strain evidence="1 2">ATCC 34112</strain>
    </source>
</reference>
<dbReference type="OrthoDB" id="127431at2759"/>
<organism evidence="1 2">
    <name type="scientific">Thraustotheca clavata</name>
    <dbReference type="NCBI Taxonomy" id="74557"/>
    <lineage>
        <taxon>Eukaryota</taxon>
        <taxon>Sar</taxon>
        <taxon>Stramenopiles</taxon>
        <taxon>Oomycota</taxon>
        <taxon>Saprolegniomycetes</taxon>
        <taxon>Saprolegniales</taxon>
        <taxon>Achlyaceae</taxon>
        <taxon>Thraustotheca</taxon>
    </lineage>
</organism>
<sequence>MHIGKAIQKFVFNPNTGWTHAQQWNICSVLEKAKKLNITIGFIPPGLTSILQICDLIINKLLKASCKKNCCSYKIRSDHGTGGKVQVHRSDILVWVKESICDLQEKLKSTNAIARCFHLMVKILVCIRMRIQNFH</sequence>
<dbReference type="EMBL" id="JNBS01001189">
    <property type="protein sequence ID" value="OQS02211.1"/>
    <property type="molecule type" value="Genomic_DNA"/>
</dbReference>
<name>A0A1V9ZW80_9STRA</name>